<dbReference type="GO" id="GO:0006508">
    <property type="term" value="P:proteolysis"/>
    <property type="evidence" value="ECO:0007669"/>
    <property type="project" value="InterPro"/>
</dbReference>
<protein>
    <submittedName>
        <fullName evidence="2">Alpha/beta fold hydrolase</fullName>
    </submittedName>
</protein>
<dbReference type="GO" id="GO:0005737">
    <property type="term" value="C:cytoplasm"/>
    <property type="evidence" value="ECO:0007669"/>
    <property type="project" value="InterPro"/>
</dbReference>
<dbReference type="SUPFAM" id="SSF53474">
    <property type="entry name" value="alpha/beta-Hydrolases"/>
    <property type="match status" value="1"/>
</dbReference>
<dbReference type="PANTHER" id="PTHR43722:SF1">
    <property type="entry name" value="PROLINE IMINOPEPTIDASE"/>
    <property type="match status" value="1"/>
</dbReference>
<dbReference type="Gene3D" id="6.10.140.700">
    <property type="match status" value="1"/>
</dbReference>
<evidence type="ECO:0000259" key="1">
    <source>
        <dbReference type="Pfam" id="PF00561"/>
    </source>
</evidence>
<evidence type="ECO:0000313" key="2">
    <source>
        <dbReference type="EMBL" id="MBC5636172.1"/>
    </source>
</evidence>
<dbReference type="InterPro" id="IPR000073">
    <property type="entry name" value="AB_hydrolase_1"/>
</dbReference>
<dbReference type="InterPro" id="IPR029058">
    <property type="entry name" value="AB_hydrolase_fold"/>
</dbReference>
<dbReference type="PANTHER" id="PTHR43722">
    <property type="entry name" value="PROLINE IMINOPEPTIDASE"/>
    <property type="match status" value="1"/>
</dbReference>
<dbReference type="InterPro" id="IPR025459">
    <property type="entry name" value="DUF4279"/>
</dbReference>
<dbReference type="Gene3D" id="3.40.50.1820">
    <property type="entry name" value="alpha/beta hydrolase"/>
    <property type="match status" value="1"/>
</dbReference>
<proteinExistence type="predicted"/>
<dbReference type="EMBL" id="JACOOL010000003">
    <property type="protein sequence ID" value="MBC5636172.1"/>
    <property type="molecule type" value="Genomic_DNA"/>
</dbReference>
<dbReference type="Pfam" id="PF00561">
    <property type="entry name" value="Abhydrolase_1"/>
    <property type="match status" value="1"/>
</dbReference>
<sequence>MWIKSLIETERGVFEVFEKGVGEPLAVTHHYSAYNEKGNRFANFFTEHHHVYLINLKGAGNSAPAKDVSEYSMDAAVLDLEAIREALGIKQWGFAGHSAGGMLALKYAIISPHSLTKIIAGGAAASKEYGEDPDSIYCSKNPYFNRIVEIMNLLENPNTPIEMRRKLGYEWALMSYHSEAKLQESMKKPNSGKTVGPRLDYFRKVEYPTYDIREELKSITIPSYIYAGRYDAQCPLRFGVEIAELIPNASLTIFEESNHNPFSEEEEKFAEFVRMTIAQFGGELLEKERTSIEVYLSLNGGLDNDFSLAYITERLGIIPTETEKRGEFHPPNRIRQYRFTKWKYSTGRIETLDFEGLVNEIVHTFQDKVTIINELKEELGVEPYIGMVPYIYDGMSPGYSLTVEQMQFMVDIGVGMDLDQYVNPFTEEESND</sequence>
<dbReference type="GO" id="GO:0004177">
    <property type="term" value="F:aminopeptidase activity"/>
    <property type="evidence" value="ECO:0007669"/>
    <property type="project" value="UniProtKB-EC"/>
</dbReference>
<comment type="caution">
    <text evidence="2">The sequence shown here is derived from an EMBL/GenBank/DDBJ whole genome shotgun (WGS) entry which is preliminary data.</text>
</comment>
<dbReference type="Pfam" id="PF14106">
    <property type="entry name" value="DUF4279"/>
    <property type="match status" value="1"/>
</dbReference>
<organism evidence="2 3">
    <name type="scientific">Ornithinibacillus hominis</name>
    <dbReference type="NCBI Taxonomy" id="2763055"/>
    <lineage>
        <taxon>Bacteria</taxon>
        <taxon>Bacillati</taxon>
        <taxon>Bacillota</taxon>
        <taxon>Bacilli</taxon>
        <taxon>Bacillales</taxon>
        <taxon>Bacillaceae</taxon>
        <taxon>Ornithinibacillus</taxon>
    </lineage>
</organism>
<keyword evidence="3" id="KW-1185">Reference proteome</keyword>
<feature type="domain" description="AB hydrolase-1" evidence="1">
    <location>
        <begin position="42"/>
        <end position="265"/>
    </location>
</feature>
<dbReference type="InterPro" id="IPR005944">
    <property type="entry name" value="Pro_iminopeptidase"/>
</dbReference>
<keyword evidence="2" id="KW-0378">Hydrolase</keyword>
<gene>
    <name evidence="2" type="ORF">H8S33_04940</name>
</gene>
<accession>A0A923RJ71</accession>
<reference evidence="2" key="1">
    <citation type="submission" date="2020-08" db="EMBL/GenBank/DDBJ databases">
        <title>Genome public.</title>
        <authorList>
            <person name="Liu C."/>
            <person name="Sun Q."/>
        </authorList>
    </citation>
    <scope>NUCLEOTIDE SEQUENCE</scope>
    <source>
        <strain evidence="2">BX22</strain>
    </source>
</reference>
<name>A0A923RJ71_9BACI</name>
<dbReference type="AlphaFoldDB" id="A0A923RJ71"/>
<evidence type="ECO:0000313" key="3">
    <source>
        <dbReference type="Proteomes" id="UP000637359"/>
    </source>
</evidence>
<dbReference type="Proteomes" id="UP000637359">
    <property type="component" value="Unassembled WGS sequence"/>
</dbReference>